<comment type="caution">
    <text evidence="1">The sequence shown here is derived from an EMBL/GenBank/DDBJ whole genome shotgun (WGS) entry which is preliminary data.</text>
</comment>
<keyword evidence="2" id="KW-1185">Reference proteome</keyword>
<gene>
    <name evidence="1" type="ORF">GCM10025789_14490</name>
</gene>
<accession>A0ABP9FC41</accession>
<reference evidence="2" key="1">
    <citation type="journal article" date="2019" name="Int. J. Syst. Evol. Microbiol.">
        <title>The Global Catalogue of Microorganisms (GCM) 10K type strain sequencing project: providing services to taxonomists for standard genome sequencing and annotation.</title>
        <authorList>
            <consortium name="The Broad Institute Genomics Platform"/>
            <consortium name="The Broad Institute Genome Sequencing Center for Infectious Disease"/>
            <person name="Wu L."/>
            <person name="Ma J."/>
        </authorList>
    </citation>
    <scope>NUCLEOTIDE SEQUENCE [LARGE SCALE GENOMIC DNA]</scope>
    <source>
        <strain evidence="2">JCM 19125</strain>
    </source>
</reference>
<name>A0ABP9FC41_9ACTN</name>
<evidence type="ECO:0000313" key="2">
    <source>
        <dbReference type="Proteomes" id="UP001501521"/>
    </source>
</evidence>
<protein>
    <submittedName>
        <fullName evidence="1">Uncharacterized protein</fullName>
    </submittedName>
</protein>
<dbReference type="Proteomes" id="UP001501521">
    <property type="component" value="Unassembled WGS sequence"/>
</dbReference>
<evidence type="ECO:0000313" key="1">
    <source>
        <dbReference type="EMBL" id="GAA4897662.1"/>
    </source>
</evidence>
<dbReference type="EMBL" id="BAABLV010000020">
    <property type="protein sequence ID" value="GAA4897662.1"/>
    <property type="molecule type" value="Genomic_DNA"/>
</dbReference>
<proteinExistence type="predicted"/>
<sequence length="82" mass="9396">MRGLAMHQQHVSEWGEILGHSKDDILKPTGIQDQHVWDVGASEEGRGRILPRFHMRRWHTREAIADGEVDAPFQSVIRGTEQ</sequence>
<organism evidence="1 2">
    <name type="scientific">Tessaracoccus lubricantis</name>
    <dbReference type="NCBI Taxonomy" id="545543"/>
    <lineage>
        <taxon>Bacteria</taxon>
        <taxon>Bacillati</taxon>
        <taxon>Actinomycetota</taxon>
        <taxon>Actinomycetes</taxon>
        <taxon>Propionibacteriales</taxon>
        <taxon>Propionibacteriaceae</taxon>
        <taxon>Tessaracoccus</taxon>
    </lineage>
</organism>